<protein>
    <recommendedName>
        <fullName evidence="14">Leucine-rich repeat-containing N-terminal plant-type domain-containing protein</fullName>
    </recommendedName>
</protein>
<proteinExistence type="inferred from homology"/>
<keyword evidence="7" id="KW-0732">Signal</keyword>
<keyword evidence="11" id="KW-0675">Receptor</keyword>
<keyword evidence="9 13" id="KW-1133">Transmembrane helix</keyword>
<evidence type="ECO:0000256" key="5">
    <source>
        <dbReference type="ARBA" id="ARBA00022626"/>
    </source>
</evidence>
<dbReference type="Proteomes" id="UP001497457">
    <property type="component" value="Chromosome 36b"/>
</dbReference>
<dbReference type="InterPro" id="IPR013210">
    <property type="entry name" value="LRR_N_plant-typ"/>
</dbReference>
<dbReference type="Pfam" id="PF08263">
    <property type="entry name" value="LRRNT_2"/>
    <property type="match status" value="1"/>
</dbReference>
<evidence type="ECO:0000256" key="9">
    <source>
        <dbReference type="ARBA" id="ARBA00022989"/>
    </source>
</evidence>
<sequence length="971" mass="107662">MLCTRKNIYPLRREPMGLPKLSFLQIAITLLFFTRNQSFIEASANPNNSIKSCIAKERFALVSLKSSLLDPANRLSSWKGLDCCQWKGVQCSNRTGHVIRLDLQGPDCDNSIVSEQALERNISSLLIDLQHLRYLDLSCNRFQMVQIPEFLGSFHKLRYLDLSLSSFIGRIPPWLGNLSNLRYFGLNSLFGQTYSTDITWLSGLSSLEHLSMMSVDLSTVTNWVPVVNSLPSLKSLILSSCQLVTSPDSLPHLNITSLEGLDISNNPFNRHIAPNWFWNLTSLNYLEISNCRFHGPFPDEIGNLTSMVLLDLSENKLVGMIPPNLKNLCNLEQLWLFGNNINGNIAELFERVPSCSWNKLKTLLLPHCNLTGNLPNKLEPLRNLTVLDLGYNNLTGPVPLELGEFTNLIELDLRSNCLDGVTHEGHLSGLGSLKTLQLSGNSIAIAVNSSWVPPFNLEEIQLSSCRLGPKFPAWLRWQTKVINLDISNTSISGMLPDWFWGVASSVLYLNMQNNQIRGVLPPAMEFMRTEEMDLSSNEFSGPIPKLPKNLTMLDLSKNNISGPLPIDFGAWGLTILILFDNAISGAIPSSLCSLKSLWLLDLSDNELTGSDPDCIFNASITKMTSLGLVNLSLRNNKLSNEFPSFLQSCQELIFLDLSDNQFYGTLPAWIGKNLLSLAFLRLRSNMFNGSIPVEFTELSNLQYLDLAYNKISGSIPNSLFNFTGMALTSGEGDLGGLEAGVYDGGNEMIDYTENFTIVTKGQVRLYTGEIVYMVNLDLSCNNFTGKIPERIGSLVALKNLNLSWNAFSGKIPESINALVQVESLDLSHNELSGEIPTSLSALTSLSHLNLSYNNLTGQIPSGNELQVLDDAASIYIGNPGLCGPPLSNSCHETEPIPAAPEDHKDTRSDNVLLFVATSSGYVTGLWTAFCILLFKIRWRTACFAFYDRIYDRVYVQVAVVWASLTRKIGDG</sequence>
<reference evidence="16" key="1">
    <citation type="submission" date="2024-06" db="EMBL/GenBank/DDBJ databases">
        <authorList>
            <person name="Ryan C."/>
        </authorList>
    </citation>
    <scope>NUCLEOTIDE SEQUENCE [LARGE SCALE GENOMIC DNA]</scope>
</reference>
<dbReference type="SMART" id="SM00365">
    <property type="entry name" value="LRR_SD22"/>
    <property type="match status" value="6"/>
</dbReference>
<dbReference type="PANTHER" id="PTHR48063">
    <property type="entry name" value="LRR RECEPTOR-LIKE KINASE"/>
    <property type="match status" value="1"/>
</dbReference>
<dbReference type="Pfam" id="PF00560">
    <property type="entry name" value="LRR_1"/>
    <property type="match status" value="12"/>
</dbReference>
<dbReference type="InterPro" id="IPR032675">
    <property type="entry name" value="LRR_dom_sf"/>
</dbReference>
<evidence type="ECO:0000256" key="10">
    <source>
        <dbReference type="ARBA" id="ARBA00023136"/>
    </source>
</evidence>
<keyword evidence="3" id="KW-1003">Cell membrane</keyword>
<dbReference type="Gene3D" id="3.80.10.10">
    <property type="entry name" value="Ribonuclease Inhibitor"/>
    <property type="match status" value="3"/>
</dbReference>
<evidence type="ECO:0000256" key="8">
    <source>
        <dbReference type="ARBA" id="ARBA00022737"/>
    </source>
</evidence>
<evidence type="ECO:0000256" key="12">
    <source>
        <dbReference type="ARBA" id="ARBA00023180"/>
    </source>
</evidence>
<keyword evidence="4" id="KW-0433">Leucine-rich repeat</keyword>
<dbReference type="Pfam" id="PF13855">
    <property type="entry name" value="LRR_8"/>
    <property type="match status" value="1"/>
</dbReference>
<name>A0ABC9EA96_9POAL</name>
<dbReference type="PROSITE" id="PS51450">
    <property type="entry name" value="LRR"/>
    <property type="match status" value="2"/>
</dbReference>
<keyword evidence="10 13" id="KW-0472">Membrane</keyword>
<evidence type="ECO:0000259" key="14">
    <source>
        <dbReference type="Pfam" id="PF08263"/>
    </source>
</evidence>
<organism evidence="15 16">
    <name type="scientific">Urochloa decumbens</name>
    <dbReference type="NCBI Taxonomy" id="240449"/>
    <lineage>
        <taxon>Eukaryota</taxon>
        <taxon>Viridiplantae</taxon>
        <taxon>Streptophyta</taxon>
        <taxon>Embryophyta</taxon>
        <taxon>Tracheophyta</taxon>
        <taxon>Spermatophyta</taxon>
        <taxon>Magnoliopsida</taxon>
        <taxon>Liliopsida</taxon>
        <taxon>Poales</taxon>
        <taxon>Poaceae</taxon>
        <taxon>PACMAD clade</taxon>
        <taxon>Panicoideae</taxon>
        <taxon>Panicodae</taxon>
        <taxon>Paniceae</taxon>
        <taxon>Melinidinae</taxon>
        <taxon>Urochloa</taxon>
    </lineage>
</organism>
<dbReference type="InterPro" id="IPR003591">
    <property type="entry name" value="Leu-rich_rpt_typical-subtyp"/>
</dbReference>
<dbReference type="GO" id="GO:0005886">
    <property type="term" value="C:plasma membrane"/>
    <property type="evidence" value="ECO:0007669"/>
    <property type="project" value="UniProtKB-SubCell"/>
</dbReference>
<dbReference type="SMART" id="SM00369">
    <property type="entry name" value="LRR_TYP"/>
    <property type="match status" value="11"/>
</dbReference>
<feature type="domain" description="Leucine-rich repeat-containing N-terminal plant-type" evidence="14">
    <location>
        <begin position="56"/>
        <end position="92"/>
    </location>
</feature>
<evidence type="ECO:0000256" key="11">
    <source>
        <dbReference type="ARBA" id="ARBA00023170"/>
    </source>
</evidence>
<dbReference type="InterPro" id="IPR001611">
    <property type="entry name" value="Leu-rich_rpt"/>
</dbReference>
<dbReference type="GO" id="GO:0009742">
    <property type="term" value="P:brassinosteroid mediated signaling pathway"/>
    <property type="evidence" value="ECO:0007669"/>
    <property type="project" value="UniProtKB-KW"/>
</dbReference>
<evidence type="ECO:0000256" key="1">
    <source>
        <dbReference type="ARBA" id="ARBA00004251"/>
    </source>
</evidence>
<comment type="similarity">
    <text evidence="2">Belongs to the RLP family.</text>
</comment>
<gene>
    <name evidence="15" type="ORF">URODEC1_LOCUS93169</name>
</gene>
<evidence type="ECO:0000256" key="2">
    <source>
        <dbReference type="ARBA" id="ARBA00009592"/>
    </source>
</evidence>
<evidence type="ECO:0000256" key="7">
    <source>
        <dbReference type="ARBA" id="ARBA00022729"/>
    </source>
</evidence>
<dbReference type="SUPFAM" id="SSF52058">
    <property type="entry name" value="L domain-like"/>
    <property type="match status" value="3"/>
</dbReference>
<accession>A0ABC9EA96</accession>
<dbReference type="AlphaFoldDB" id="A0ABC9EA96"/>
<dbReference type="EMBL" id="OZ075146">
    <property type="protein sequence ID" value="CAL5053289.1"/>
    <property type="molecule type" value="Genomic_DNA"/>
</dbReference>
<keyword evidence="5" id="KW-1070">Brassinosteroid signaling pathway</keyword>
<evidence type="ECO:0000313" key="15">
    <source>
        <dbReference type="EMBL" id="CAL5053289.1"/>
    </source>
</evidence>
<keyword evidence="8" id="KW-0677">Repeat</keyword>
<evidence type="ECO:0000256" key="13">
    <source>
        <dbReference type="SAM" id="Phobius"/>
    </source>
</evidence>
<dbReference type="FunFam" id="3.80.10.10:FF:000111">
    <property type="entry name" value="LRR receptor-like serine/threonine-protein kinase ERECTA"/>
    <property type="match status" value="1"/>
</dbReference>
<comment type="subcellular location">
    <subcellularLocation>
        <location evidence="1">Cell membrane</location>
        <topology evidence="1">Single-pass type I membrane protein</topology>
    </subcellularLocation>
</comment>
<evidence type="ECO:0000256" key="4">
    <source>
        <dbReference type="ARBA" id="ARBA00022614"/>
    </source>
</evidence>
<dbReference type="InterPro" id="IPR046956">
    <property type="entry name" value="RLP23-like"/>
</dbReference>
<dbReference type="FunFam" id="3.80.10.10:FF:000041">
    <property type="entry name" value="LRR receptor-like serine/threonine-protein kinase ERECTA"/>
    <property type="match status" value="1"/>
</dbReference>
<evidence type="ECO:0000256" key="3">
    <source>
        <dbReference type="ARBA" id="ARBA00022475"/>
    </source>
</evidence>
<feature type="transmembrane region" description="Helical" evidence="13">
    <location>
        <begin position="911"/>
        <end position="934"/>
    </location>
</feature>
<dbReference type="FunFam" id="3.80.10.10:FF:000649">
    <property type="entry name" value="Leucine Rich Repeat family protein"/>
    <property type="match status" value="1"/>
</dbReference>
<evidence type="ECO:0000313" key="16">
    <source>
        <dbReference type="Proteomes" id="UP001497457"/>
    </source>
</evidence>
<keyword evidence="16" id="KW-1185">Reference proteome</keyword>
<dbReference type="PANTHER" id="PTHR48063:SF72">
    <property type="entry name" value="HCRVF1 PROTEIN-LIKE"/>
    <property type="match status" value="1"/>
</dbReference>
<keyword evidence="12" id="KW-0325">Glycoprotein</keyword>
<evidence type="ECO:0000256" key="6">
    <source>
        <dbReference type="ARBA" id="ARBA00022692"/>
    </source>
</evidence>
<dbReference type="PRINTS" id="PR00019">
    <property type="entry name" value="LEURICHRPT"/>
</dbReference>
<keyword evidence="6 13" id="KW-0812">Transmembrane</keyword>
<dbReference type="FunFam" id="3.80.10.10:FF:001347">
    <property type="entry name" value="LRR receptor-like serine/threonine-protein kinase GSO2"/>
    <property type="match status" value="1"/>
</dbReference>
<reference evidence="15 16" key="2">
    <citation type="submission" date="2024-10" db="EMBL/GenBank/DDBJ databases">
        <authorList>
            <person name="Ryan C."/>
        </authorList>
    </citation>
    <scope>NUCLEOTIDE SEQUENCE [LARGE SCALE GENOMIC DNA]</scope>
</reference>